<evidence type="ECO:0000313" key="3">
    <source>
        <dbReference type="Proteomes" id="UP000270743"/>
    </source>
</evidence>
<keyword evidence="3" id="KW-1185">Reference proteome</keyword>
<evidence type="ECO:0000256" key="1">
    <source>
        <dbReference type="SAM" id="Phobius"/>
    </source>
</evidence>
<dbReference type="InterPro" id="IPR019253">
    <property type="entry name" value="DUF2244_TM"/>
</dbReference>
<proteinExistence type="predicted"/>
<keyword evidence="1" id="KW-0812">Transmembrane</keyword>
<dbReference type="Pfam" id="PF10003">
    <property type="entry name" value="DUF2244"/>
    <property type="match status" value="1"/>
</dbReference>
<sequence length="164" mass="18797">MPYEWQDTAPDRSGALSYRLRLWPYRSLPRTGFVWFIGLTAAFMALPVVAMLGTAVLWGLLPFVLLVIGGVWYAIQRSYAQADMAEELVLDRKSVRVSRRDPGGALREWTTNSYWLRPALRKGPVESYLTLTDGQREIELGAFLTPEERRSLYDDLTRRLASLR</sequence>
<protein>
    <recommendedName>
        <fullName evidence="4">DUF2244 domain-containing protein</fullName>
    </recommendedName>
</protein>
<feature type="transmembrane region" description="Helical" evidence="1">
    <location>
        <begin position="56"/>
        <end position="75"/>
    </location>
</feature>
<gene>
    <name evidence="2" type="ORF">PARHAE_00216</name>
</gene>
<accession>A0A3S4GNC8</accession>
<evidence type="ECO:0000313" key="2">
    <source>
        <dbReference type="EMBL" id="VDS07044.1"/>
    </source>
</evidence>
<name>A0A3S4GNC8_9RHOB</name>
<keyword evidence="1" id="KW-0472">Membrane</keyword>
<dbReference type="OrthoDB" id="9808190at2"/>
<feature type="transmembrane region" description="Helical" evidence="1">
    <location>
        <begin position="32"/>
        <end position="50"/>
    </location>
</feature>
<organism evidence="2 3">
    <name type="scientific">Paracoccus haematequi</name>
    <dbReference type="NCBI Taxonomy" id="2491866"/>
    <lineage>
        <taxon>Bacteria</taxon>
        <taxon>Pseudomonadati</taxon>
        <taxon>Pseudomonadota</taxon>
        <taxon>Alphaproteobacteria</taxon>
        <taxon>Rhodobacterales</taxon>
        <taxon>Paracoccaceae</taxon>
        <taxon>Paracoccus</taxon>
    </lineage>
</organism>
<evidence type="ECO:0008006" key="4">
    <source>
        <dbReference type="Google" id="ProtNLM"/>
    </source>
</evidence>
<dbReference type="AlphaFoldDB" id="A0A3S4GNC8"/>
<dbReference type="Proteomes" id="UP000270743">
    <property type="component" value="Unassembled WGS sequence"/>
</dbReference>
<keyword evidence="1" id="KW-1133">Transmembrane helix</keyword>
<dbReference type="EMBL" id="UZWE01000015">
    <property type="protein sequence ID" value="VDS07044.1"/>
    <property type="molecule type" value="Genomic_DNA"/>
</dbReference>
<reference evidence="2 3" key="1">
    <citation type="submission" date="2018-12" db="EMBL/GenBank/DDBJ databases">
        <authorList>
            <person name="Criscuolo A."/>
        </authorList>
    </citation>
    <scope>NUCLEOTIDE SEQUENCE [LARGE SCALE GENOMIC DNA]</scope>
    <source>
        <strain evidence="2">ACIP1116241</strain>
    </source>
</reference>